<dbReference type="Proteomes" id="UP000075886">
    <property type="component" value="Unassembled WGS sequence"/>
</dbReference>
<evidence type="ECO:0000256" key="4">
    <source>
        <dbReference type="ARBA" id="ARBA00023212"/>
    </source>
</evidence>
<keyword evidence="7" id="KW-1185">Reference proteome</keyword>
<evidence type="ECO:0000256" key="3">
    <source>
        <dbReference type="ARBA" id="ARBA00022794"/>
    </source>
</evidence>
<proteinExistence type="predicted"/>
<evidence type="ECO:0000313" key="6">
    <source>
        <dbReference type="EnsemblMetazoa" id="AFAF005742-PA"/>
    </source>
</evidence>
<reference evidence="6" key="2">
    <citation type="submission" date="2020-05" db="UniProtKB">
        <authorList>
            <consortium name="EnsemblMetazoa"/>
        </authorList>
    </citation>
    <scope>IDENTIFICATION</scope>
    <source>
        <strain evidence="6">FAR1</strain>
    </source>
</reference>
<evidence type="ECO:0000256" key="2">
    <source>
        <dbReference type="ARBA" id="ARBA00022490"/>
    </source>
</evidence>
<reference evidence="7" key="1">
    <citation type="submission" date="2014-01" db="EMBL/GenBank/DDBJ databases">
        <title>The Genome Sequence of Anopheles farauti FAR1 (V2).</title>
        <authorList>
            <consortium name="The Broad Institute Genomics Platform"/>
            <person name="Neafsey D.E."/>
            <person name="Besansky N."/>
            <person name="Howell P."/>
            <person name="Walton C."/>
            <person name="Young S.K."/>
            <person name="Zeng Q."/>
            <person name="Gargeya S."/>
            <person name="Fitzgerald M."/>
            <person name="Haas B."/>
            <person name="Abouelleil A."/>
            <person name="Allen A.W."/>
            <person name="Alvarado L."/>
            <person name="Arachchi H.M."/>
            <person name="Berlin A.M."/>
            <person name="Chapman S.B."/>
            <person name="Gainer-Dewar J."/>
            <person name="Goldberg J."/>
            <person name="Griggs A."/>
            <person name="Gujja S."/>
            <person name="Hansen M."/>
            <person name="Howarth C."/>
            <person name="Imamovic A."/>
            <person name="Ireland A."/>
            <person name="Larimer J."/>
            <person name="McCowan C."/>
            <person name="Murphy C."/>
            <person name="Pearson M."/>
            <person name="Poon T.W."/>
            <person name="Priest M."/>
            <person name="Roberts A."/>
            <person name="Saif S."/>
            <person name="Shea T."/>
            <person name="Sisk P."/>
            <person name="Sykes S."/>
            <person name="Wortman J."/>
            <person name="Nusbaum C."/>
            <person name="Birren B."/>
        </authorList>
    </citation>
    <scope>NUCLEOTIDE SEQUENCE [LARGE SCALE GENOMIC DNA]</scope>
    <source>
        <strain evidence="7">FAR1</strain>
    </source>
</reference>
<evidence type="ECO:0000256" key="1">
    <source>
        <dbReference type="ARBA" id="ARBA00004120"/>
    </source>
</evidence>
<organism evidence="6 7">
    <name type="scientific">Anopheles farauti</name>
    <dbReference type="NCBI Taxonomy" id="69004"/>
    <lineage>
        <taxon>Eukaryota</taxon>
        <taxon>Metazoa</taxon>
        <taxon>Ecdysozoa</taxon>
        <taxon>Arthropoda</taxon>
        <taxon>Hexapoda</taxon>
        <taxon>Insecta</taxon>
        <taxon>Pterygota</taxon>
        <taxon>Neoptera</taxon>
        <taxon>Endopterygota</taxon>
        <taxon>Diptera</taxon>
        <taxon>Nematocera</taxon>
        <taxon>Culicoidea</taxon>
        <taxon>Culicidae</taxon>
        <taxon>Anophelinae</taxon>
        <taxon>Anopheles</taxon>
    </lineage>
</organism>
<keyword evidence="5" id="KW-0966">Cell projection</keyword>
<evidence type="ECO:0000256" key="5">
    <source>
        <dbReference type="ARBA" id="ARBA00023273"/>
    </source>
</evidence>
<dbReference type="VEuPathDB" id="VectorBase:AFAF005742"/>
<evidence type="ECO:0000313" key="7">
    <source>
        <dbReference type="Proteomes" id="UP000075886"/>
    </source>
</evidence>
<dbReference type="GO" id="GO:0036038">
    <property type="term" value="C:MKS complex"/>
    <property type="evidence" value="ECO:0007669"/>
    <property type="project" value="TreeGrafter"/>
</dbReference>
<dbReference type="PANTHER" id="PTHR12968:SF4">
    <property type="entry name" value="TECTONIC-LIKE COMPLEX MEMBER MKS1"/>
    <property type="match status" value="1"/>
</dbReference>
<dbReference type="Pfam" id="PF07162">
    <property type="entry name" value="B9-C2"/>
    <property type="match status" value="1"/>
</dbReference>
<dbReference type="GO" id="GO:0060271">
    <property type="term" value="P:cilium assembly"/>
    <property type="evidence" value="ECO:0007669"/>
    <property type="project" value="TreeGrafter"/>
</dbReference>
<keyword evidence="2" id="KW-0963">Cytoplasm</keyword>
<name>A0A182Q9J3_9DIPT</name>
<comment type="subcellular location">
    <subcellularLocation>
        <location evidence="1">Cytoplasm</location>
        <location evidence="1">Cytoskeleton</location>
        <location evidence="1">Cilium basal body</location>
    </subcellularLocation>
</comment>
<keyword evidence="3" id="KW-0970">Cilium biogenesis/degradation</keyword>
<accession>A0A182Q9J3</accession>
<protein>
    <submittedName>
        <fullName evidence="6">Uncharacterized protein</fullName>
    </submittedName>
</protein>
<dbReference type="PANTHER" id="PTHR12968">
    <property type="entry name" value="B9 DOMAIN-CONTAINING"/>
    <property type="match status" value="1"/>
</dbReference>
<sequence length="369" mass="43276">LIIRQIHSLIDVPVLEGLGKKVEDEESAENGLSEARIICWQEKLFSHYEKDYYRLKENCKTEHHKKYYHMLKTGSHKPKLLFTYVHEDNYYPNDQDNQNQRQQSLQIEDNHQTMHLMADLGREVLLFSITWNPDEQIITVYPDFNHISTNPYYHEMRESNLHMYHYALEKCITDTPPVAKLPNDILLVGSSKTVMSVPTDRRERFSMPKQLHRYALLLLEIISASEFGYDDMHIRYRFELPPGVKMEKEGSELASSTHASKKHNDNWHFGQCHELFLVLPDSNDGQHYINVYFEAVSIDSWHRERYLGHSYCAIPLRPHASETTVHFVQLTNAGALADRMEVYLVGNRRQVYLNAFYGKVSTLIRFASK</sequence>
<dbReference type="InterPro" id="IPR010796">
    <property type="entry name" value="C2_B9-type_dom"/>
</dbReference>
<dbReference type="EMBL" id="AXCN02001904">
    <property type="status" value="NOT_ANNOTATED_CDS"/>
    <property type="molecule type" value="Genomic_DNA"/>
</dbReference>
<keyword evidence="4" id="KW-0206">Cytoskeleton</keyword>
<dbReference type="AlphaFoldDB" id="A0A182Q9J3"/>
<dbReference type="STRING" id="69004.A0A182Q9J3"/>
<dbReference type="EnsemblMetazoa" id="AFAF005742-RA">
    <property type="protein sequence ID" value="AFAF005742-PA"/>
    <property type="gene ID" value="AFAF005742"/>
</dbReference>